<evidence type="ECO:0000256" key="2">
    <source>
        <dbReference type="SAM" id="SignalP"/>
    </source>
</evidence>
<feature type="compositionally biased region" description="Low complexity" evidence="1">
    <location>
        <begin position="46"/>
        <end position="84"/>
    </location>
</feature>
<dbReference type="EMBL" id="JBHSOF010000024">
    <property type="protein sequence ID" value="MFC5665131.1"/>
    <property type="molecule type" value="Genomic_DNA"/>
</dbReference>
<sequence>MDRRSPITSGRRYAWLPALALAAVAVAGCSSSGGGSTAASAPPPSAGTTASSPAATVPTATTAPSVTAPTATATATATPTAPAGNGKRPADACTLLTSPQVVAAVGTAGPFTGTHPSPVDGKAVWGCTWGSRQSYAHIRESSPSSLATLKANPELTATPVPGIGKEAYLIQRKNGTHPSVYFVAEDGLVYEVEVVKDRGPNDDVNAPAEIAAESALALLLSKAV</sequence>
<feature type="signal peptide" evidence="2">
    <location>
        <begin position="1"/>
        <end position="27"/>
    </location>
</feature>
<keyword evidence="2" id="KW-0732">Signal</keyword>
<dbReference type="RefSeq" id="WP_380226818.1">
    <property type="nucleotide sequence ID" value="NZ_JBHSOF010000024.1"/>
</dbReference>
<evidence type="ECO:0008006" key="5">
    <source>
        <dbReference type="Google" id="ProtNLM"/>
    </source>
</evidence>
<evidence type="ECO:0000256" key="1">
    <source>
        <dbReference type="SAM" id="MobiDB-lite"/>
    </source>
</evidence>
<dbReference type="Proteomes" id="UP001595975">
    <property type="component" value="Unassembled WGS sequence"/>
</dbReference>
<dbReference type="PROSITE" id="PS51257">
    <property type="entry name" value="PROKAR_LIPOPROTEIN"/>
    <property type="match status" value="1"/>
</dbReference>
<reference evidence="4" key="1">
    <citation type="journal article" date="2019" name="Int. J. Syst. Evol. Microbiol.">
        <title>The Global Catalogue of Microorganisms (GCM) 10K type strain sequencing project: providing services to taxonomists for standard genome sequencing and annotation.</title>
        <authorList>
            <consortium name="The Broad Institute Genomics Platform"/>
            <consortium name="The Broad Institute Genome Sequencing Center for Infectious Disease"/>
            <person name="Wu L."/>
            <person name="Ma J."/>
        </authorList>
    </citation>
    <scope>NUCLEOTIDE SEQUENCE [LARGE SCALE GENOMIC DNA]</scope>
    <source>
        <strain evidence="4">CGMCC 4.1437</strain>
    </source>
</reference>
<gene>
    <name evidence="3" type="ORF">ACFP3U_19360</name>
</gene>
<evidence type="ECO:0000313" key="3">
    <source>
        <dbReference type="EMBL" id="MFC5665131.1"/>
    </source>
</evidence>
<keyword evidence="4" id="KW-1185">Reference proteome</keyword>
<accession>A0ABW0X9H8</accession>
<feature type="region of interest" description="Disordered" evidence="1">
    <location>
        <begin position="32"/>
        <end position="92"/>
    </location>
</feature>
<proteinExistence type="predicted"/>
<organism evidence="3 4">
    <name type="scientific">Kitasatospora misakiensis</name>
    <dbReference type="NCBI Taxonomy" id="67330"/>
    <lineage>
        <taxon>Bacteria</taxon>
        <taxon>Bacillati</taxon>
        <taxon>Actinomycetota</taxon>
        <taxon>Actinomycetes</taxon>
        <taxon>Kitasatosporales</taxon>
        <taxon>Streptomycetaceae</taxon>
        <taxon>Kitasatospora</taxon>
    </lineage>
</organism>
<feature type="chain" id="PRO_5045299128" description="DUF3558 domain-containing protein" evidence="2">
    <location>
        <begin position="28"/>
        <end position="224"/>
    </location>
</feature>
<comment type="caution">
    <text evidence="3">The sequence shown here is derived from an EMBL/GenBank/DDBJ whole genome shotgun (WGS) entry which is preliminary data.</text>
</comment>
<name>A0ABW0X9H8_9ACTN</name>
<evidence type="ECO:0000313" key="4">
    <source>
        <dbReference type="Proteomes" id="UP001595975"/>
    </source>
</evidence>
<protein>
    <recommendedName>
        <fullName evidence="5">DUF3558 domain-containing protein</fullName>
    </recommendedName>
</protein>